<dbReference type="EMBL" id="JANHOG010001266">
    <property type="protein sequence ID" value="KAJ3540115.1"/>
    <property type="molecule type" value="Genomic_DNA"/>
</dbReference>
<evidence type="ECO:0000313" key="2">
    <source>
        <dbReference type="Proteomes" id="UP001148662"/>
    </source>
</evidence>
<keyword evidence="2" id="KW-1185">Reference proteome</keyword>
<proteinExistence type="predicted"/>
<sequence length="134" mass="14811">MKFTTALTALFVGAVTQLVSAAPAVAPVEDKRDVWDPKMTYPHAGVVWKYGQKHNVTWETADQPKQITNSNGFILLRSEDDETPVLLAWNFDVRVGYVEVTVPPVLTGQNYSLVLFGDSGNWGDQFTIEGPITL</sequence>
<dbReference type="Proteomes" id="UP001148662">
    <property type="component" value="Unassembled WGS sequence"/>
</dbReference>
<organism evidence="1 2">
    <name type="scientific">Phlebia brevispora</name>
    <dbReference type="NCBI Taxonomy" id="194682"/>
    <lineage>
        <taxon>Eukaryota</taxon>
        <taxon>Fungi</taxon>
        <taxon>Dikarya</taxon>
        <taxon>Basidiomycota</taxon>
        <taxon>Agaricomycotina</taxon>
        <taxon>Agaricomycetes</taxon>
        <taxon>Polyporales</taxon>
        <taxon>Meruliaceae</taxon>
        <taxon>Phlebia</taxon>
    </lineage>
</organism>
<evidence type="ECO:0000313" key="1">
    <source>
        <dbReference type="EMBL" id="KAJ3540115.1"/>
    </source>
</evidence>
<accession>A0ACC1SHT9</accession>
<protein>
    <submittedName>
        <fullName evidence="1">Uncharacterized protein</fullName>
    </submittedName>
</protein>
<comment type="caution">
    <text evidence="1">The sequence shown here is derived from an EMBL/GenBank/DDBJ whole genome shotgun (WGS) entry which is preliminary data.</text>
</comment>
<name>A0ACC1SHT9_9APHY</name>
<gene>
    <name evidence="1" type="ORF">NM688_g6268</name>
</gene>
<reference evidence="1" key="1">
    <citation type="submission" date="2022-07" db="EMBL/GenBank/DDBJ databases">
        <title>Genome Sequence of Phlebia brevispora.</title>
        <authorList>
            <person name="Buettner E."/>
        </authorList>
    </citation>
    <scope>NUCLEOTIDE SEQUENCE</scope>
    <source>
        <strain evidence="1">MPL23</strain>
    </source>
</reference>